<evidence type="ECO:0000313" key="2">
    <source>
        <dbReference type="EMBL" id="SIR69955.1"/>
    </source>
</evidence>
<dbReference type="Pfam" id="PF03435">
    <property type="entry name" value="Sacchrp_dh_NADP"/>
    <property type="match status" value="1"/>
</dbReference>
<organism evidence="2 3">
    <name type="scientific">Williamsia sterculiae</name>
    <dbReference type="NCBI Taxonomy" id="1344003"/>
    <lineage>
        <taxon>Bacteria</taxon>
        <taxon>Bacillati</taxon>
        <taxon>Actinomycetota</taxon>
        <taxon>Actinomycetes</taxon>
        <taxon>Mycobacteriales</taxon>
        <taxon>Nocardiaceae</taxon>
        <taxon>Williamsia</taxon>
    </lineage>
</organism>
<accession>A0A1N7D2N4</accession>
<name>A0A1N7D2N4_9NOCA</name>
<sequence length="376" mass="39268">MIEPAPGRIVVFGATGYAGGLAVEAMVRRGLRPVLAARSATKLAELAEGYGELDYQVADVADPDSVRALVGPGDVLVTGVGPFERVGWVAAEAAARVGAHYVDSTGEVGFVRELHRRHDAQARQTGSMMMPAFGYDYVPGVLAGSIALDRAGDHAYSVDVGYFATGSLRNGLSQGTRKTMMDGLILPVAAFDDGVVVDRRAAQDVVRFPVGGGMRSAILATGTEVLELPRFYPRVGRVRVFNGWFPELARVMQIASFGASLIARWDLSRRALESASSRLVGPPGGPDESARAGIRGLAVAVVRSRGGEELTEVVVEGPSPYSVTAELMAMAADRLSRGQGKAAGVVGPISGLGADELAAACSGLGLKPVESEQHSH</sequence>
<dbReference type="PANTHER" id="PTHR43781">
    <property type="entry name" value="SACCHAROPINE DEHYDROGENASE"/>
    <property type="match status" value="1"/>
</dbReference>
<protein>
    <submittedName>
        <fullName evidence="2">Uncharacterized conserved protein</fullName>
    </submittedName>
</protein>
<dbReference type="Gene3D" id="3.40.50.720">
    <property type="entry name" value="NAD(P)-binding Rossmann-like Domain"/>
    <property type="match status" value="1"/>
</dbReference>
<dbReference type="InterPro" id="IPR005097">
    <property type="entry name" value="Sacchrp_dh_NADP-bd"/>
</dbReference>
<dbReference type="AlphaFoldDB" id="A0A1N7D2N4"/>
<dbReference type="SUPFAM" id="SSF51735">
    <property type="entry name" value="NAD(P)-binding Rossmann-fold domains"/>
    <property type="match status" value="1"/>
</dbReference>
<dbReference type="OrthoDB" id="9774199at2"/>
<reference evidence="2 3" key="1">
    <citation type="submission" date="2017-01" db="EMBL/GenBank/DDBJ databases">
        <authorList>
            <person name="Mah S.A."/>
            <person name="Swanson W.J."/>
            <person name="Moy G.W."/>
            <person name="Vacquier V.D."/>
        </authorList>
    </citation>
    <scope>NUCLEOTIDE SEQUENCE [LARGE SCALE GENOMIC DNA]</scope>
    <source>
        <strain evidence="2 3">CPCC 203464</strain>
    </source>
</reference>
<dbReference type="EMBL" id="FTNT01000001">
    <property type="protein sequence ID" value="SIR69955.1"/>
    <property type="molecule type" value="Genomic_DNA"/>
</dbReference>
<feature type="domain" description="Saccharopine dehydrogenase NADP binding" evidence="1">
    <location>
        <begin position="9"/>
        <end position="130"/>
    </location>
</feature>
<dbReference type="PANTHER" id="PTHR43781:SF1">
    <property type="entry name" value="SACCHAROPINE DEHYDROGENASE"/>
    <property type="match status" value="1"/>
</dbReference>
<dbReference type="Proteomes" id="UP000186218">
    <property type="component" value="Unassembled WGS sequence"/>
</dbReference>
<evidence type="ECO:0000259" key="1">
    <source>
        <dbReference type="Pfam" id="PF03435"/>
    </source>
</evidence>
<dbReference type="InterPro" id="IPR036291">
    <property type="entry name" value="NAD(P)-bd_dom_sf"/>
</dbReference>
<keyword evidence="3" id="KW-1185">Reference proteome</keyword>
<proteinExistence type="predicted"/>
<gene>
    <name evidence="2" type="ORF">SAMN05445060_0527</name>
</gene>
<dbReference type="STRING" id="1344003.SAMN05445060_0527"/>
<dbReference type="RefSeq" id="WP_076476147.1">
    <property type="nucleotide sequence ID" value="NZ_FTNT01000001.1"/>
</dbReference>
<evidence type="ECO:0000313" key="3">
    <source>
        <dbReference type="Proteomes" id="UP000186218"/>
    </source>
</evidence>